<keyword evidence="11" id="KW-1185">Reference proteome</keyword>
<dbReference type="OrthoDB" id="6647425at2"/>
<dbReference type="NCBIfam" id="TIGR03426">
    <property type="entry name" value="shape_MreD"/>
    <property type="match status" value="1"/>
</dbReference>
<comment type="caution">
    <text evidence="10">The sequence shown here is derived from an EMBL/GenBank/DDBJ whole genome shotgun (WGS) entry which is preliminary data.</text>
</comment>
<name>A0A3E1KA00_9GAMM</name>
<comment type="similarity">
    <text evidence="2 8">Belongs to the MreD family.</text>
</comment>
<organism evidence="10 11">
    <name type="scientific">Wenzhouxiangella sediminis</name>
    <dbReference type="NCBI Taxonomy" id="1792836"/>
    <lineage>
        <taxon>Bacteria</taxon>
        <taxon>Pseudomonadati</taxon>
        <taxon>Pseudomonadota</taxon>
        <taxon>Gammaproteobacteria</taxon>
        <taxon>Chromatiales</taxon>
        <taxon>Wenzhouxiangellaceae</taxon>
        <taxon>Wenzhouxiangella</taxon>
    </lineage>
</organism>
<dbReference type="InterPro" id="IPR007227">
    <property type="entry name" value="Cell_shape_determining_MreD"/>
</dbReference>
<feature type="transmembrane region" description="Helical" evidence="9">
    <location>
        <begin position="55"/>
        <end position="83"/>
    </location>
</feature>
<dbReference type="PIRSF" id="PIRSF018472">
    <property type="entry name" value="MreD_proteobac"/>
    <property type="match status" value="1"/>
</dbReference>
<evidence type="ECO:0000256" key="5">
    <source>
        <dbReference type="ARBA" id="ARBA00022960"/>
    </source>
</evidence>
<sequence length="163" mass="18949">MSKRGVANWTMALSLIAVLPLTLMPLPDAFSDARPYWAALVMIYWNLEAGRLRHLGQAFLGGLVLDVLTASLLGQHALSLVIISYLVERFRYRIRFFPPWQQAAVVMLLLFNDRIVQLWIIGLVGDRWPTWQWWLAPVIGMLLWPWLFLLLDALRQKERRRPA</sequence>
<evidence type="ECO:0000256" key="3">
    <source>
        <dbReference type="ARBA" id="ARBA00022475"/>
    </source>
</evidence>
<feature type="transmembrane region" description="Helical" evidence="9">
    <location>
        <begin position="131"/>
        <end position="151"/>
    </location>
</feature>
<keyword evidence="8" id="KW-0997">Cell inner membrane</keyword>
<keyword evidence="5 8" id="KW-0133">Cell shape</keyword>
<reference evidence="10 11" key="1">
    <citation type="submission" date="2018-08" db="EMBL/GenBank/DDBJ databases">
        <title>Wenzhouxiangella salilacus sp. nov., a novel bacterium isolated from a saline lake in Xinjiang Province, China.</title>
        <authorList>
            <person name="Han S."/>
        </authorList>
    </citation>
    <scope>NUCLEOTIDE SEQUENCE [LARGE SCALE GENOMIC DNA]</scope>
    <source>
        <strain evidence="10 11">XDB06</strain>
    </source>
</reference>
<proteinExistence type="inferred from homology"/>
<gene>
    <name evidence="10" type="primary">mreD</name>
    <name evidence="10" type="ORF">DZC52_05730</name>
</gene>
<keyword evidence="6 9" id="KW-1133">Transmembrane helix</keyword>
<evidence type="ECO:0000256" key="7">
    <source>
        <dbReference type="ARBA" id="ARBA00023136"/>
    </source>
</evidence>
<feature type="transmembrane region" description="Helical" evidence="9">
    <location>
        <begin position="104"/>
        <end position="125"/>
    </location>
</feature>
<dbReference type="InterPro" id="IPR026034">
    <property type="entry name" value="MreD_proteobac"/>
</dbReference>
<evidence type="ECO:0000256" key="6">
    <source>
        <dbReference type="ARBA" id="ARBA00022989"/>
    </source>
</evidence>
<keyword evidence="7 8" id="KW-0472">Membrane</keyword>
<evidence type="ECO:0000313" key="10">
    <source>
        <dbReference type="EMBL" id="RFF31088.1"/>
    </source>
</evidence>
<evidence type="ECO:0000256" key="2">
    <source>
        <dbReference type="ARBA" id="ARBA00007776"/>
    </source>
</evidence>
<evidence type="ECO:0000256" key="1">
    <source>
        <dbReference type="ARBA" id="ARBA00004651"/>
    </source>
</evidence>
<dbReference type="Pfam" id="PF04093">
    <property type="entry name" value="MreD"/>
    <property type="match status" value="1"/>
</dbReference>
<keyword evidence="3 8" id="KW-1003">Cell membrane</keyword>
<dbReference type="RefSeq" id="WP_116650167.1">
    <property type="nucleotide sequence ID" value="NZ_QUZK01000023.1"/>
</dbReference>
<dbReference type="PANTHER" id="PTHR37484">
    <property type="entry name" value="ROD SHAPE-DETERMINING PROTEIN MRED"/>
    <property type="match status" value="1"/>
</dbReference>
<dbReference type="Proteomes" id="UP000260351">
    <property type="component" value="Unassembled WGS sequence"/>
</dbReference>
<comment type="subcellular location">
    <subcellularLocation>
        <location evidence="8">Cell inner membrane</location>
    </subcellularLocation>
    <subcellularLocation>
        <location evidence="1">Cell membrane</location>
        <topology evidence="1">Multi-pass membrane protein</topology>
    </subcellularLocation>
</comment>
<dbReference type="EMBL" id="QUZK01000023">
    <property type="protein sequence ID" value="RFF31088.1"/>
    <property type="molecule type" value="Genomic_DNA"/>
</dbReference>
<dbReference type="AlphaFoldDB" id="A0A3E1KA00"/>
<dbReference type="PANTHER" id="PTHR37484:SF1">
    <property type="entry name" value="ROD SHAPE-DETERMINING PROTEIN MRED"/>
    <property type="match status" value="1"/>
</dbReference>
<evidence type="ECO:0000256" key="8">
    <source>
        <dbReference type="PIRNR" id="PIRNR018472"/>
    </source>
</evidence>
<comment type="function">
    <text evidence="8">Involved in formation of the rod shape of the cell. May also contribute to regulation of formation of penicillin-binding proteins.</text>
</comment>
<dbReference type="GO" id="GO:0005886">
    <property type="term" value="C:plasma membrane"/>
    <property type="evidence" value="ECO:0007669"/>
    <property type="project" value="UniProtKB-SubCell"/>
</dbReference>
<protein>
    <recommendedName>
        <fullName evidence="8">Rod shape-determining protein MreD</fullName>
    </recommendedName>
</protein>
<evidence type="ECO:0000256" key="4">
    <source>
        <dbReference type="ARBA" id="ARBA00022692"/>
    </source>
</evidence>
<evidence type="ECO:0000256" key="9">
    <source>
        <dbReference type="SAM" id="Phobius"/>
    </source>
</evidence>
<evidence type="ECO:0000313" key="11">
    <source>
        <dbReference type="Proteomes" id="UP000260351"/>
    </source>
</evidence>
<dbReference type="GO" id="GO:0008360">
    <property type="term" value="P:regulation of cell shape"/>
    <property type="evidence" value="ECO:0007669"/>
    <property type="project" value="UniProtKB-UniRule"/>
</dbReference>
<accession>A0A3E1KA00</accession>
<keyword evidence="4 9" id="KW-0812">Transmembrane</keyword>